<dbReference type="PROSITE" id="PS50878">
    <property type="entry name" value="RT_POL"/>
    <property type="match status" value="1"/>
</dbReference>
<protein>
    <recommendedName>
        <fullName evidence="1">Reverse transcriptase domain-containing protein</fullName>
    </recommendedName>
</protein>
<evidence type="ECO:0000313" key="2">
    <source>
        <dbReference type="EMBL" id="GAV01575.1"/>
    </source>
</evidence>
<sequence>MYQYTDDVVIYQVVSSAEDCLNFQTNLDQLGENFSKAGLSLNPTKSQHMRFTFKRSGSIAVPGDSYSINQEKIPAVSQATCLGVIVDRRLSWTAHVDAITSKCRKRLHAIKTFFPVQMGAARQMLFKSLFRSVAEYAISVWNPSSKTLQKQLE</sequence>
<proteinExistence type="predicted"/>
<dbReference type="EMBL" id="BDGG01000007">
    <property type="protein sequence ID" value="GAV01575.1"/>
    <property type="molecule type" value="Genomic_DNA"/>
</dbReference>
<organism evidence="2 3">
    <name type="scientific">Ramazzottius varieornatus</name>
    <name type="common">Water bear</name>
    <name type="synonym">Tardigrade</name>
    <dbReference type="NCBI Taxonomy" id="947166"/>
    <lineage>
        <taxon>Eukaryota</taxon>
        <taxon>Metazoa</taxon>
        <taxon>Ecdysozoa</taxon>
        <taxon>Tardigrada</taxon>
        <taxon>Eutardigrada</taxon>
        <taxon>Parachela</taxon>
        <taxon>Hypsibioidea</taxon>
        <taxon>Ramazzottiidae</taxon>
        <taxon>Ramazzottius</taxon>
    </lineage>
</organism>
<gene>
    <name evidence="2" type="primary">RvY_12266-1</name>
    <name evidence="2" type="synonym">RvY_12266.1</name>
    <name evidence="2" type="ORF">RvY_12266</name>
</gene>
<name>A0A1D1VIW2_RAMVA</name>
<dbReference type="InterPro" id="IPR000477">
    <property type="entry name" value="RT_dom"/>
</dbReference>
<dbReference type="PANTHER" id="PTHR33332">
    <property type="entry name" value="REVERSE TRANSCRIPTASE DOMAIN-CONTAINING PROTEIN"/>
    <property type="match status" value="1"/>
</dbReference>
<dbReference type="OrthoDB" id="8058536at2759"/>
<keyword evidence="3" id="KW-1185">Reference proteome</keyword>
<feature type="domain" description="Reverse transcriptase" evidence="1">
    <location>
        <begin position="1"/>
        <end position="86"/>
    </location>
</feature>
<accession>A0A1D1VIW2</accession>
<dbReference type="AlphaFoldDB" id="A0A1D1VIW2"/>
<comment type="caution">
    <text evidence="2">The sequence shown here is derived from an EMBL/GenBank/DDBJ whole genome shotgun (WGS) entry which is preliminary data.</text>
</comment>
<evidence type="ECO:0000259" key="1">
    <source>
        <dbReference type="PROSITE" id="PS50878"/>
    </source>
</evidence>
<reference evidence="2 3" key="1">
    <citation type="journal article" date="2016" name="Nat. Commun.">
        <title>Extremotolerant tardigrade genome and improved radiotolerance of human cultured cells by tardigrade-unique protein.</title>
        <authorList>
            <person name="Hashimoto T."/>
            <person name="Horikawa D.D."/>
            <person name="Saito Y."/>
            <person name="Kuwahara H."/>
            <person name="Kozuka-Hata H."/>
            <person name="Shin-I T."/>
            <person name="Minakuchi Y."/>
            <person name="Ohishi K."/>
            <person name="Motoyama A."/>
            <person name="Aizu T."/>
            <person name="Enomoto A."/>
            <person name="Kondo K."/>
            <person name="Tanaka S."/>
            <person name="Hara Y."/>
            <person name="Koshikawa S."/>
            <person name="Sagara H."/>
            <person name="Miura T."/>
            <person name="Yokobori S."/>
            <person name="Miyagawa K."/>
            <person name="Suzuki Y."/>
            <person name="Kubo T."/>
            <person name="Oyama M."/>
            <person name="Kohara Y."/>
            <person name="Fujiyama A."/>
            <person name="Arakawa K."/>
            <person name="Katayama T."/>
            <person name="Toyoda A."/>
            <person name="Kunieda T."/>
        </authorList>
    </citation>
    <scope>NUCLEOTIDE SEQUENCE [LARGE SCALE GENOMIC DNA]</scope>
    <source>
        <strain evidence="2 3">YOKOZUNA-1</strain>
    </source>
</reference>
<dbReference type="Proteomes" id="UP000186922">
    <property type="component" value="Unassembled WGS sequence"/>
</dbReference>
<evidence type="ECO:0000313" key="3">
    <source>
        <dbReference type="Proteomes" id="UP000186922"/>
    </source>
</evidence>